<evidence type="ECO:0000256" key="6">
    <source>
        <dbReference type="ARBA" id="ARBA00022968"/>
    </source>
</evidence>
<dbReference type="PANTHER" id="PTHR11987:SF54">
    <property type="entry name" value="ST8 ALPHA-N-ACETYL-NEURAMINIDE ALPHA-2,8-SIALYLTRANSFERASE 6"/>
    <property type="match status" value="1"/>
</dbReference>
<evidence type="ECO:0000256" key="1">
    <source>
        <dbReference type="ARBA" id="ARBA00004323"/>
    </source>
</evidence>
<proteinExistence type="inferred from homology"/>
<evidence type="ECO:0000256" key="2">
    <source>
        <dbReference type="ARBA" id="ARBA00006003"/>
    </source>
</evidence>
<evidence type="ECO:0000256" key="11">
    <source>
        <dbReference type="SAM" id="Phobius"/>
    </source>
</evidence>
<keyword evidence="13" id="KW-1185">Reference proteome</keyword>
<accession>A0A9Q1C7X2</accession>
<dbReference type="GO" id="GO:0009311">
    <property type="term" value="P:oligosaccharide metabolic process"/>
    <property type="evidence" value="ECO:0007669"/>
    <property type="project" value="TreeGrafter"/>
</dbReference>
<keyword evidence="4" id="KW-0808">Transferase</keyword>
<evidence type="ECO:0000256" key="3">
    <source>
        <dbReference type="ARBA" id="ARBA00022676"/>
    </source>
</evidence>
<dbReference type="AlphaFoldDB" id="A0A9Q1C7X2"/>
<comment type="caution">
    <text evidence="12">The sequence shown here is derived from an EMBL/GenBank/DDBJ whole genome shotgun (WGS) entry which is preliminary data.</text>
</comment>
<reference evidence="12" key="1">
    <citation type="submission" date="2021-10" db="EMBL/GenBank/DDBJ databases">
        <title>Tropical sea cucumber genome reveals ecological adaptation and Cuvierian tubules defense mechanism.</title>
        <authorList>
            <person name="Chen T."/>
        </authorList>
    </citation>
    <scope>NUCLEOTIDE SEQUENCE</scope>
    <source>
        <strain evidence="12">Nanhai2018</strain>
        <tissue evidence="12">Muscle</tissue>
    </source>
</reference>
<dbReference type="Pfam" id="PF00777">
    <property type="entry name" value="Glyco_transf_29"/>
    <property type="match status" value="1"/>
</dbReference>
<evidence type="ECO:0000256" key="8">
    <source>
        <dbReference type="ARBA" id="ARBA00023034"/>
    </source>
</evidence>
<feature type="transmembrane region" description="Helical" evidence="11">
    <location>
        <begin position="12"/>
        <end position="31"/>
    </location>
</feature>
<evidence type="ECO:0000313" key="13">
    <source>
        <dbReference type="Proteomes" id="UP001152320"/>
    </source>
</evidence>
<protein>
    <submittedName>
        <fullName evidence="12">Alpha-2,8-sialyltransferase 8F</fullName>
    </submittedName>
</protein>
<comment type="subcellular location">
    <subcellularLocation>
        <location evidence="1">Golgi apparatus membrane</location>
        <topology evidence="1">Single-pass type II membrane protein</topology>
    </subcellularLocation>
</comment>
<organism evidence="12 13">
    <name type="scientific">Holothuria leucospilota</name>
    <name type="common">Black long sea cucumber</name>
    <name type="synonym">Mertensiothuria leucospilota</name>
    <dbReference type="NCBI Taxonomy" id="206669"/>
    <lineage>
        <taxon>Eukaryota</taxon>
        <taxon>Metazoa</taxon>
        <taxon>Echinodermata</taxon>
        <taxon>Eleutherozoa</taxon>
        <taxon>Echinozoa</taxon>
        <taxon>Holothuroidea</taxon>
        <taxon>Aspidochirotacea</taxon>
        <taxon>Aspidochirotida</taxon>
        <taxon>Holothuriidae</taxon>
        <taxon>Holothuria</taxon>
    </lineage>
</organism>
<dbReference type="GO" id="GO:0003828">
    <property type="term" value="F:alpha-N-acetylneuraminate alpha-2,8-sialyltransferase activity"/>
    <property type="evidence" value="ECO:0007669"/>
    <property type="project" value="TreeGrafter"/>
</dbReference>
<dbReference type="CDD" id="cd23963">
    <property type="entry name" value="GT29_ST8SIA"/>
    <property type="match status" value="1"/>
</dbReference>
<dbReference type="Proteomes" id="UP001152320">
    <property type="component" value="Chromosome 6"/>
</dbReference>
<keyword evidence="7 11" id="KW-1133">Transmembrane helix</keyword>
<gene>
    <name evidence="12" type="ORF">HOLleu_13880</name>
</gene>
<evidence type="ECO:0000256" key="5">
    <source>
        <dbReference type="ARBA" id="ARBA00022692"/>
    </source>
</evidence>
<dbReference type="InterPro" id="IPR001675">
    <property type="entry name" value="Glyco_trans_29"/>
</dbReference>
<name>A0A9Q1C7X2_HOLLE</name>
<keyword evidence="3" id="KW-0328">Glycosyltransferase</keyword>
<keyword evidence="8" id="KW-0333">Golgi apparatus</keyword>
<evidence type="ECO:0000256" key="4">
    <source>
        <dbReference type="ARBA" id="ARBA00022679"/>
    </source>
</evidence>
<keyword evidence="5 11" id="KW-0812">Transmembrane</keyword>
<evidence type="ECO:0000313" key="12">
    <source>
        <dbReference type="EMBL" id="KAJ8039774.1"/>
    </source>
</evidence>
<sequence>MLQRLIRGENVYFYSIFWMFCLLEIGLWNYYDGSTEIRDVFPADIHTPLSYGLIHGQHIVPRSTQGYEIGDRNFSREIWKFPTPEMEKIYLYKKLLTKEHSFNCTNLKVFRNELQDGMGAYFKKYFIIDQQNTPANHTFKFGNRKNSPKLQISEDIHKLLPKNSTSETIPRCSVVGNSGSILNTKCGKDIDKADFVFRCNAAPIRLFATDAGYKSNLTTFNPSILSKRYKRISNAKSLSRFVMDMKRYHGYLWTPCYTISGLQKCIKILKVYNLTENTFVMGHPGHFPKVQAFWNSRGFTGRLSSGFYLVNVALTRCSELHLYGFWPFPKEVDKHIKEVPYHYFENMKFTTGRHDMNFEFSVLLQLHLHGVLKLHAGECDL</sequence>
<dbReference type="GO" id="GO:0000139">
    <property type="term" value="C:Golgi membrane"/>
    <property type="evidence" value="ECO:0007669"/>
    <property type="project" value="UniProtKB-SubCell"/>
</dbReference>
<dbReference type="OrthoDB" id="10264956at2759"/>
<evidence type="ECO:0000256" key="7">
    <source>
        <dbReference type="ARBA" id="ARBA00022989"/>
    </source>
</evidence>
<dbReference type="EMBL" id="JAIZAY010000006">
    <property type="protein sequence ID" value="KAJ8039774.1"/>
    <property type="molecule type" value="Genomic_DNA"/>
</dbReference>
<keyword evidence="6" id="KW-0735">Signal-anchor</keyword>
<keyword evidence="10" id="KW-0325">Glycoprotein</keyword>
<comment type="similarity">
    <text evidence="2">Belongs to the glycosyltransferase 29 family.</text>
</comment>
<evidence type="ECO:0000256" key="10">
    <source>
        <dbReference type="ARBA" id="ARBA00023180"/>
    </source>
</evidence>
<dbReference type="InterPro" id="IPR038578">
    <property type="entry name" value="GT29-like_sf"/>
</dbReference>
<dbReference type="InterPro" id="IPR050943">
    <property type="entry name" value="Glycosyltr_29_Sialyltrsf"/>
</dbReference>
<dbReference type="GO" id="GO:0006491">
    <property type="term" value="P:N-glycan processing"/>
    <property type="evidence" value="ECO:0007669"/>
    <property type="project" value="TreeGrafter"/>
</dbReference>
<dbReference type="Gene3D" id="3.90.1480.20">
    <property type="entry name" value="Glycosyl transferase family 29"/>
    <property type="match status" value="1"/>
</dbReference>
<evidence type="ECO:0000256" key="9">
    <source>
        <dbReference type="ARBA" id="ARBA00023136"/>
    </source>
</evidence>
<dbReference type="PANTHER" id="PTHR11987">
    <property type="entry name" value="ALPHA-2,8-SIALYLTRANSFERASE"/>
    <property type="match status" value="1"/>
</dbReference>
<keyword evidence="9 11" id="KW-0472">Membrane</keyword>